<keyword evidence="2" id="KW-1133">Transmembrane helix</keyword>
<sequence>MNSMRSRASLGLGTIVLGCLALLTEGRAWAQYPPQQGYPPQGYPQQYPPQQYPPQQRYPQQYPPQQGYPQQYPPQQGYPQQYPPQQGYPQQGYPQQPYPQQPPPTSNKRDAGEMTALYITSGLYGIGTGVWLDALFKIDDPGFAVIMPVAFGAGVPIGMYFWDDQGGPFHRGVPSSIATGLTLGAIEGVAIAGTQWQHTRNKGTDWSFQTQTTITWVFATGGGIGGWAFGEWIRPDPRSMGFIVSGAGWGAISGSLLGIGVSGKDWKDGASVAGLIGYNVGILGAGALSIAHTPSWESQKYMWLGYGAGAAVGCLIFPFYLFSDADAKHGFIGPAIGGIAGAAIAGALTWNMKDSGSAANAWKPPFDIAVMPPPRLTASQVGLGSSNTPVGDAPPGAVLTGFGSF</sequence>
<reference evidence="3 4" key="1">
    <citation type="submission" date="2015-08" db="EMBL/GenBank/DDBJ databases">
        <authorList>
            <person name="Babu N.S."/>
            <person name="Beckwith C.J."/>
            <person name="Beseler K.G."/>
            <person name="Brison A."/>
            <person name="Carone J.V."/>
            <person name="Caskin T.P."/>
            <person name="Diamond M."/>
            <person name="Durham M.E."/>
            <person name="Foxe J.M."/>
            <person name="Go M."/>
            <person name="Henderson B.A."/>
            <person name="Jones I.B."/>
            <person name="McGettigan J.A."/>
            <person name="Micheletti S.J."/>
            <person name="Nasrallah M.E."/>
            <person name="Ortiz D."/>
            <person name="Piller C.R."/>
            <person name="Privatt S.R."/>
            <person name="Schneider S.L."/>
            <person name="Sharp S."/>
            <person name="Smith T.C."/>
            <person name="Stanton J.D."/>
            <person name="Ullery H.E."/>
            <person name="Wilson R.J."/>
            <person name="Serrano M.G."/>
            <person name="Buck G."/>
            <person name="Lee V."/>
            <person name="Wang Y."/>
            <person name="Carvalho R."/>
            <person name="Voegtly L."/>
            <person name="Shi R."/>
            <person name="Duckworth R."/>
            <person name="Johnson A."/>
            <person name="Loviza R."/>
            <person name="Walstead R."/>
            <person name="Shah Z."/>
            <person name="Kiflezghi M."/>
            <person name="Wade K."/>
            <person name="Ball S.L."/>
            <person name="Bradley K.W."/>
            <person name="Asai D.J."/>
            <person name="Bowman C.A."/>
            <person name="Russell D.A."/>
            <person name="Pope W.H."/>
            <person name="Jacobs-Sera D."/>
            <person name="Hendrix R.W."/>
            <person name="Hatfull G.F."/>
        </authorList>
    </citation>
    <scope>NUCLEOTIDE SEQUENCE [LARGE SCALE GENOMIC DNA]</scope>
    <source>
        <strain evidence="3 4">DSM 27648</strain>
    </source>
</reference>
<feature type="transmembrane region" description="Helical" evidence="2">
    <location>
        <begin position="242"/>
        <end position="263"/>
    </location>
</feature>
<accession>A0A0K1Q1W6</accession>
<protein>
    <submittedName>
        <fullName evidence="3">Uncharacterized protein</fullName>
    </submittedName>
</protein>
<proteinExistence type="predicted"/>
<dbReference type="PATRIC" id="fig|1391654.3.peg.6396"/>
<dbReference type="KEGG" id="llu:AKJ09_06310"/>
<feature type="compositionally biased region" description="Low complexity" evidence="1">
    <location>
        <begin position="53"/>
        <end position="95"/>
    </location>
</feature>
<feature type="compositionally biased region" description="Low complexity" evidence="1">
    <location>
        <begin position="33"/>
        <end position="45"/>
    </location>
</feature>
<organism evidence="3 4">
    <name type="scientific">Labilithrix luteola</name>
    <dbReference type="NCBI Taxonomy" id="1391654"/>
    <lineage>
        <taxon>Bacteria</taxon>
        <taxon>Pseudomonadati</taxon>
        <taxon>Myxococcota</taxon>
        <taxon>Polyangia</taxon>
        <taxon>Polyangiales</taxon>
        <taxon>Labilitrichaceae</taxon>
        <taxon>Labilithrix</taxon>
    </lineage>
</organism>
<feature type="transmembrane region" description="Helical" evidence="2">
    <location>
        <begin position="143"/>
        <end position="162"/>
    </location>
</feature>
<feature type="transmembrane region" description="Helical" evidence="2">
    <location>
        <begin position="213"/>
        <end position="230"/>
    </location>
</feature>
<feature type="transmembrane region" description="Helical" evidence="2">
    <location>
        <begin position="303"/>
        <end position="323"/>
    </location>
</feature>
<evidence type="ECO:0000313" key="3">
    <source>
        <dbReference type="EMBL" id="AKU99646.1"/>
    </source>
</evidence>
<feature type="transmembrane region" description="Helical" evidence="2">
    <location>
        <begin position="269"/>
        <end position="291"/>
    </location>
</feature>
<dbReference type="Proteomes" id="UP000064967">
    <property type="component" value="Chromosome"/>
</dbReference>
<dbReference type="EMBL" id="CP012333">
    <property type="protein sequence ID" value="AKU99646.1"/>
    <property type="molecule type" value="Genomic_DNA"/>
</dbReference>
<keyword evidence="4" id="KW-1185">Reference proteome</keyword>
<evidence type="ECO:0000256" key="2">
    <source>
        <dbReference type="SAM" id="Phobius"/>
    </source>
</evidence>
<keyword evidence="2" id="KW-0812">Transmembrane</keyword>
<feature type="compositionally biased region" description="Pro residues" evidence="1">
    <location>
        <begin position="96"/>
        <end position="105"/>
    </location>
</feature>
<feature type="region of interest" description="Disordered" evidence="1">
    <location>
        <begin position="33"/>
        <end position="110"/>
    </location>
</feature>
<keyword evidence="2" id="KW-0472">Membrane</keyword>
<evidence type="ECO:0000256" key="1">
    <source>
        <dbReference type="SAM" id="MobiDB-lite"/>
    </source>
</evidence>
<dbReference type="PROSITE" id="PS51257">
    <property type="entry name" value="PROKAR_LIPOPROTEIN"/>
    <property type="match status" value="1"/>
</dbReference>
<evidence type="ECO:0000313" key="4">
    <source>
        <dbReference type="Proteomes" id="UP000064967"/>
    </source>
</evidence>
<feature type="transmembrane region" description="Helical" evidence="2">
    <location>
        <begin position="116"/>
        <end position="136"/>
    </location>
</feature>
<feature type="transmembrane region" description="Helical" evidence="2">
    <location>
        <begin position="329"/>
        <end position="350"/>
    </location>
</feature>
<dbReference type="AlphaFoldDB" id="A0A0K1Q1W6"/>
<gene>
    <name evidence="3" type="ORF">AKJ09_06310</name>
</gene>
<name>A0A0K1Q1W6_9BACT</name>